<dbReference type="EMBL" id="FNTV01000001">
    <property type="protein sequence ID" value="SEE95778.1"/>
    <property type="molecule type" value="Genomic_DNA"/>
</dbReference>
<gene>
    <name evidence="4" type="ORF">SAMN04489740_3329</name>
</gene>
<feature type="chain" id="PRO_5039048286" evidence="3">
    <location>
        <begin position="25"/>
        <end position="478"/>
    </location>
</feature>
<dbReference type="Gene3D" id="3.40.710.10">
    <property type="entry name" value="DD-peptidase/beta-lactamase superfamily"/>
    <property type="match status" value="2"/>
</dbReference>
<dbReference type="Proteomes" id="UP000182725">
    <property type="component" value="Unassembled WGS sequence"/>
</dbReference>
<organism evidence="4 5">
    <name type="scientific">Arthrobacter alpinus</name>
    <dbReference type="NCBI Taxonomy" id="656366"/>
    <lineage>
        <taxon>Bacteria</taxon>
        <taxon>Bacillati</taxon>
        <taxon>Actinomycetota</taxon>
        <taxon>Actinomycetes</taxon>
        <taxon>Micrococcales</taxon>
        <taxon>Micrococcaceae</taxon>
        <taxon>Arthrobacter</taxon>
    </lineage>
</organism>
<evidence type="ECO:0000313" key="4">
    <source>
        <dbReference type="EMBL" id="SEE95778.1"/>
    </source>
</evidence>
<evidence type="ECO:0000313" key="5">
    <source>
        <dbReference type="Proteomes" id="UP000182725"/>
    </source>
</evidence>
<dbReference type="InterPro" id="IPR012338">
    <property type="entry name" value="Beta-lactam/transpept-like"/>
</dbReference>
<dbReference type="PRINTS" id="PR00922">
    <property type="entry name" value="DADACBPTASE3"/>
</dbReference>
<dbReference type="GO" id="GO:0004185">
    <property type="term" value="F:serine-type carboxypeptidase activity"/>
    <property type="evidence" value="ECO:0007669"/>
    <property type="project" value="InterPro"/>
</dbReference>
<keyword evidence="3" id="KW-0732">Signal</keyword>
<reference evidence="4 5" key="1">
    <citation type="submission" date="2016-10" db="EMBL/GenBank/DDBJ databases">
        <authorList>
            <person name="de Groot N.N."/>
        </authorList>
    </citation>
    <scope>NUCLEOTIDE SEQUENCE [LARGE SCALE GENOMIC DNA]</scope>
    <source>
        <strain evidence="4 5">DSM 22274</strain>
    </source>
</reference>
<dbReference type="SUPFAM" id="SSF56601">
    <property type="entry name" value="beta-lactamase/transpeptidase-like"/>
    <property type="match status" value="1"/>
</dbReference>
<feature type="signal peptide" evidence="3">
    <location>
        <begin position="1"/>
        <end position="24"/>
    </location>
</feature>
<keyword evidence="2" id="KW-0378">Hydrolase</keyword>
<dbReference type="PANTHER" id="PTHR30023:SF0">
    <property type="entry name" value="PENICILLIN-SENSITIVE CARBOXYPEPTIDASE A"/>
    <property type="match status" value="1"/>
</dbReference>
<dbReference type="RefSeq" id="WP_074712492.1">
    <property type="nucleotide sequence ID" value="NZ_FNTV01000001.1"/>
</dbReference>
<protein>
    <submittedName>
        <fullName evidence="4">D-alanyl-D-alanine carboxypeptidase / D-alanyl-D-alanine-endopeptidase (Penicillin-binding protein 4)</fullName>
    </submittedName>
</protein>
<dbReference type="GO" id="GO:0000270">
    <property type="term" value="P:peptidoglycan metabolic process"/>
    <property type="evidence" value="ECO:0007669"/>
    <property type="project" value="TreeGrafter"/>
</dbReference>
<evidence type="ECO:0000256" key="3">
    <source>
        <dbReference type="SAM" id="SignalP"/>
    </source>
</evidence>
<sequence>MGRTSKVVTSGLLICSLAAVSVPAGMQLVPAFLPQDPAAVAVLPAAQEMPTTLGEISGVAPLLSTAPLPNAATLATDLKKALTYDAEGTFGMYVADAVTGQELFSQAGETAKTPASNLKLLAAGAVLRTLGPDARFSTDVVSGATAHEIVLRAGGDAMLASGESEPGSVMGHAGLATLAQQSAAALAAAGVTGPVTLTIDDTLFTGAALNPKWTDGDVDAGEIAPIFPMAMYAGRVAPEVLTGARPQDSSVAVAEAFANALEVAGVATTGAITRGSSPAADADTTPGQAKPGSVLASISSATVAEQAQYMLAESDNYVAEVLGRMAALKLGLPASNDGAVAAVRQVVTELGLPMDDVVTTDICGLATGNLISPRKFVKLLSLMLADPAADIGQALPGLPIAGLTGSLDNRFVSSTQIDGAGVVRAKTGSLNLVTSLSGYVINSEGRLLVFSILGNGLTDGAAAARPVVDAAAAVLARS</sequence>
<dbReference type="InterPro" id="IPR000667">
    <property type="entry name" value="Peptidase_S13"/>
</dbReference>
<keyword evidence="4" id="KW-0645">Protease</keyword>
<comment type="similarity">
    <text evidence="1">Belongs to the peptidase S13 family.</text>
</comment>
<dbReference type="AlphaFoldDB" id="A0A1H5N538"/>
<name>A0A1H5N538_9MICC</name>
<dbReference type="GO" id="GO:0006508">
    <property type="term" value="P:proteolysis"/>
    <property type="evidence" value="ECO:0007669"/>
    <property type="project" value="InterPro"/>
</dbReference>
<keyword evidence="4" id="KW-0121">Carboxypeptidase</keyword>
<evidence type="ECO:0000256" key="2">
    <source>
        <dbReference type="ARBA" id="ARBA00022801"/>
    </source>
</evidence>
<proteinExistence type="inferred from homology"/>
<dbReference type="Pfam" id="PF02113">
    <property type="entry name" value="Peptidase_S13"/>
    <property type="match status" value="2"/>
</dbReference>
<evidence type="ECO:0000256" key="1">
    <source>
        <dbReference type="ARBA" id="ARBA00006096"/>
    </source>
</evidence>
<dbReference type="PANTHER" id="PTHR30023">
    <property type="entry name" value="D-ALANYL-D-ALANINE CARBOXYPEPTIDASE"/>
    <property type="match status" value="1"/>
</dbReference>
<accession>A0A1H5N538</accession>